<accession>A0A0C2XE07</accession>
<dbReference type="GO" id="GO:0005524">
    <property type="term" value="F:ATP binding"/>
    <property type="evidence" value="ECO:0007669"/>
    <property type="project" value="InterPro"/>
</dbReference>
<name>A0A0C2XE07_HEBCY</name>
<dbReference type="OrthoDB" id="3182995at2759"/>
<keyword evidence="3" id="KW-1185">Reference proteome</keyword>
<evidence type="ECO:0000313" key="3">
    <source>
        <dbReference type="Proteomes" id="UP000053424"/>
    </source>
</evidence>
<dbReference type="HOGENOM" id="CLU_052197_0_0_1"/>
<proteinExistence type="predicted"/>
<dbReference type="InterPro" id="IPR011009">
    <property type="entry name" value="Kinase-like_dom_sf"/>
</dbReference>
<sequence>MPRVHAGLRTFTHLRIGNIGRFNKEPFAGDFCRTYTFPAARTSVLFMEGTPPAPLETWEPMDVSELSPNCRLRLTLVKRIGEGGTSTVYSAVVRSPTNFDLPETVCVKVAKWSRNRSLAREAWYYEQLSREENCEGIATPRCFGFFEMSSVDPPEAVDRTIIPWKCLEYGDEEDILREDFVNLGNFLLDEHGLTQNSSWYGFTQDEPPTVCVLVLEELGAPYPAPLMDDEALRDIREILEDLAHIGIVHRDARYNNVLRSLVTDSKSLCSRHQRIHNWRLIDFDRSMRLFITESNPKDLSYSLHLQFEDFNKGQNSYFMRGIPS</sequence>
<organism evidence="2 3">
    <name type="scientific">Hebeloma cylindrosporum</name>
    <dbReference type="NCBI Taxonomy" id="76867"/>
    <lineage>
        <taxon>Eukaryota</taxon>
        <taxon>Fungi</taxon>
        <taxon>Dikarya</taxon>
        <taxon>Basidiomycota</taxon>
        <taxon>Agaricomycotina</taxon>
        <taxon>Agaricomycetes</taxon>
        <taxon>Agaricomycetidae</taxon>
        <taxon>Agaricales</taxon>
        <taxon>Agaricineae</taxon>
        <taxon>Hymenogastraceae</taxon>
        <taxon>Hebeloma</taxon>
    </lineage>
</organism>
<dbReference type="InterPro" id="IPR000719">
    <property type="entry name" value="Prot_kinase_dom"/>
</dbReference>
<reference evidence="3" key="2">
    <citation type="submission" date="2015-01" db="EMBL/GenBank/DDBJ databases">
        <title>Evolutionary Origins and Diversification of the Mycorrhizal Mutualists.</title>
        <authorList>
            <consortium name="DOE Joint Genome Institute"/>
            <consortium name="Mycorrhizal Genomics Consortium"/>
            <person name="Kohler A."/>
            <person name="Kuo A."/>
            <person name="Nagy L.G."/>
            <person name="Floudas D."/>
            <person name="Copeland A."/>
            <person name="Barry K.W."/>
            <person name="Cichocki N."/>
            <person name="Veneault-Fourrey C."/>
            <person name="LaButti K."/>
            <person name="Lindquist E.A."/>
            <person name="Lipzen A."/>
            <person name="Lundell T."/>
            <person name="Morin E."/>
            <person name="Murat C."/>
            <person name="Riley R."/>
            <person name="Ohm R."/>
            <person name="Sun H."/>
            <person name="Tunlid A."/>
            <person name="Henrissat B."/>
            <person name="Grigoriev I.V."/>
            <person name="Hibbett D.S."/>
            <person name="Martin F."/>
        </authorList>
    </citation>
    <scope>NUCLEOTIDE SEQUENCE [LARGE SCALE GENOMIC DNA]</scope>
    <source>
        <strain evidence="3">h7</strain>
    </source>
</reference>
<feature type="domain" description="Protein kinase" evidence="1">
    <location>
        <begin position="74"/>
        <end position="324"/>
    </location>
</feature>
<evidence type="ECO:0000259" key="1">
    <source>
        <dbReference type="PROSITE" id="PS50011"/>
    </source>
</evidence>
<dbReference type="EMBL" id="KN831809">
    <property type="protein sequence ID" value="KIM36118.1"/>
    <property type="molecule type" value="Genomic_DNA"/>
</dbReference>
<dbReference type="PROSITE" id="PS50011">
    <property type="entry name" value="PROTEIN_KINASE_DOM"/>
    <property type="match status" value="1"/>
</dbReference>
<reference evidence="2 3" key="1">
    <citation type="submission" date="2014-04" db="EMBL/GenBank/DDBJ databases">
        <authorList>
            <consortium name="DOE Joint Genome Institute"/>
            <person name="Kuo A."/>
            <person name="Gay G."/>
            <person name="Dore J."/>
            <person name="Kohler A."/>
            <person name="Nagy L.G."/>
            <person name="Floudas D."/>
            <person name="Copeland A."/>
            <person name="Barry K.W."/>
            <person name="Cichocki N."/>
            <person name="Veneault-Fourrey C."/>
            <person name="LaButti K."/>
            <person name="Lindquist E.A."/>
            <person name="Lipzen A."/>
            <person name="Lundell T."/>
            <person name="Morin E."/>
            <person name="Murat C."/>
            <person name="Sun H."/>
            <person name="Tunlid A."/>
            <person name="Henrissat B."/>
            <person name="Grigoriev I.V."/>
            <person name="Hibbett D.S."/>
            <person name="Martin F."/>
            <person name="Nordberg H.P."/>
            <person name="Cantor M.N."/>
            <person name="Hua S.X."/>
        </authorList>
    </citation>
    <scope>NUCLEOTIDE SEQUENCE [LARGE SCALE GENOMIC DNA]</scope>
    <source>
        <strain evidence="3">h7</strain>
    </source>
</reference>
<evidence type="ECO:0000313" key="2">
    <source>
        <dbReference type="EMBL" id="KIM36118.1"/>
    </source>
</evidence>
<protein>
    <recommendedName>
        <fullName evidence="1">Protein kinase domain-containing protein</fullName>
    </recommendedName>
</protein>
<gene>
    <name evidence="2" type="ORF">M413DRAFT_449432</name>
</gene>
<dbReference type="AlphaFoldDB" id="A0A0C2XE07"/>
<dbReference type="GO" id="GO:0004672">
    <property type="term" value="F:protein kinase activity"/>
    <property type="evidence" value="ECO:0007669"/>
    <property type="project" value="InterPro"/>
</dbReference>
<dbReference type="Proteomes" id="UP000053424">
    <property type="component" value="Unassembled WGS sequence"/>
</dbReference>
<dbReference type="SUPFAM" id="SSF56112">
    <property type="entry name" value="Protein kinase-like (PK-like)"/>
    <property type="match status" value="1"/>
</dbReference>